<dbReference type="Proteomes" id="UP000199397">
    <property type="component" value="Unassembled WGS sequence"/>
</dbReference>
<keyword evidence="2" id="KW-1277">Toxin-antitoxin system</keyword>
<dbReference type="Gene3D" id="3.40.50.1010">
    <property type="entry name" value="5'-nuclease"/>
    <property type="match status" value="1"/>
</dbReference>
<evidence type="ECO:0000256" key="6">
    <source>
        <dbReference type="ARBA" id="ARBA00022842"/>
    </source>
</evidence>
<dbReference type="CDD" id="cd09881">
    <property type="entry name" value="PIN_VapC4-5_FitB-like"/>
    <property type="match status" value="1"/>
</dbReference>
<proteinExistence type="inferred from homology"/>
<evidence type="ECO:0000256" key="3">
    <source>
        <dbReference type="ARBA" id="ARBA00022722"/>
    </source>
</evidence>
<evidence type="ECO:0000256" key="4">
    <source>
        <dbReference type="ARBA" id="ARBA00022723"/>
    </source>
</evidence>
<accession>A0A1H3WJH7</accession>
<dbReference type="PANTHER" id="PTHR33653">
    <property type="entry name" value="RIBONUCLEASE VAPC2"/>
    <property type="match status" value="1"/>
</dbReference>
<comment type="similarity">
    <text evidence="7">Belongs to the PINc/VapC protein family.</text>
</comment>
<reference evidence="9 10" key="1">
    <citation type="submission" date="2016-10" db="EMBL/GenBank/DDBJ databases">
        <authorList>
            <person name="de Groot N.N."/>
        </authorList>
    </citation>
    <scope>NUCLEOTIDE SEQUENCE [LARGE SCALE GENOMIC DNA]</scope>
    <source>
        <strain evidence="9 10">DSM 21228</strain>
    </source>
</reference>
<dbReference type="Pfam" id="PF01850">
    <property type="entry name" value="PIN"/>
    <property type="match status" value="1"/>
</dbReference>
<keyword evidence="3" id="KW-0540">Nuclease</keyword>
<keyword evidence="10" id="KW-1185">Reference proteome</keyword>
<dbReference type="PANTHER" id="PTHR33653:SF1">
    <property type="entry name" value="RIBONUCLEASE VAPC2"/>
    <property type="match status" value="1"/>
</dbReference>
<dbReference type="InterPro" id="IPR002716">
    <property type="entry name" value="PIN_dom"/>
</dbReference>
<protein>
    <submittedName>
        <fullName evidence="9">tRNA(fMet)-specific endonuclease VapC</fullName>
    </submittedName>
</protein>
<dbReference type="SUPFAM" id="SSF88723">
    <property type="entry name" value="PIN domain-like"/>
    <property type="match status" value="1"/>
</dbReference>
<feature type="domain" description="PIN" evidence="8">
    <location>
        <begin position="3"/>
        <end position="126"/>
    </location>
</feature>
<keyword evidence="9" id="KW-0255">Endonuclease</keyword>
<evidence type="ECO:0000256" key="1">
    <source>
        <dbReference type="ARBA" id="ARBA00001946"/>
    </source>
</evidence>
<dbReference type="InterPro" id="IPR029060">
    <property type="entry name" value="PIN-like_dom_sf"/>
</dbReference>
<sequence length="135" mass="14946">MLYMLDTDISSYIMRKKPANVLAMLETQVQAGNEICISAIAYAELLLGAKRSGNPDKHLHLIEALRERLHHIQPWDAAAAEQFADLQTLLFNAGTPIGTNDTLIAAHALSLQAIMVANNACHFDKVPDLRLENWV</sequence>
<dbReference type="STRING" id="525918.SAMN05660964_00469"/>
<organism evidence="9 10">
    <name type="scientific">Thiothrix caldifontis</name>
    <dbReference type="NCBI Taxonomy" id="525918"/>
    <lineage>
        <taxon>Bacteria</taxon>
        <taxon>Pseudomonadati</taxon>
        <taxon>Pseudomonadota</taxon>
        <taxon>Gammaproteobacteria</taxon>
        <taxon>Thiotrichales</taxon>
        <taxon>Thiotrichaceae</taxon>
        <taxon>Thiothrix</taxon>
    </lineage>
</organism>
<keyword evidence="5" id="KW-0378">Hydrolase</keyword>
<dbReference type="RefSeq" id="WP_217629916.1">
    <property type="nucleotide sequence ID" value="NZ_FNQP01000002.1"/>
</dbReference>
<dbReference type="GO" id="GO:0046872">
    <property type="term" value="F:metal ion binding"/>
    <property type="evidence" value="ECO:0007669"/>
    <property type="project" value="UniProtKB-KW"/>
</dbReference>
<evidence type="ECO:0000313" key="10">
    <source>
        <dbReference type="Proteomes" id="UP000199397"/>
    </source>
</evidence>
<comment type="cofactor">
    <cofactor evidence="1">
        <name>Mg(2+)</name>
        <dbReference type="ChEBI" id="CHEBI:18420"/>
    </cofactor>
</comment>
<keyword evidence="4" id="KW-0479">Metal-binding</keyword>
<dbReference type="InterPro" id="IPR050556">
    <property type="entry name" value="Type_II_TA_system_RNase"/>
</dbReference>
<keyword evidence="6" id="KW-0460">Magnesium</keyword>
<dbReference type="AlphaFoldDB" id="A0A1H3WJH7"/>
<gene>
    <name evidence="9" type="ORF">SAMN05660964_00469</name>
</gene>
<dbReference type="EMBL" id="FNQP01000002">
    <property type="protein sequence ID" value="SDZ87100.1"/>
    <property type="molecule type" value="Genomic_DNA"/>
</dbReference>
<evidence type="ECO:0000256" key="5">
    <source>
        <dbReference type="ARBA" id="ARBA00022801"/>
    </source>
</evidence>
<evidence type="ECO:0000313" key="9">
    <source>
        <dbReference type="EMBL" id="SDZ87100.1"/>
    </source>
</evidence>
<dbReference type="GO" id="GO:0016787">
    <property type="term" value="F:hydrolase activity"/>
    <property type="evidence" value="ECO:0007669"/>
    <property type="project" value="UniProtKB-KW"/>
</dbReference>
<dbReference type="GO" id="GO:0004519">
    <property type="term" value="F:endonuclease activity"/>
    <property type="evidence" value="ECO:0007669"/>
    <property type="project" value="UniProtKB-KW"/>
</dbReference>
<evidence type="ECO:0000256" key="2">
    <source>
        <dbReference type="ARBA" id="ARBA00022649"/>
    </source>
</evidence>
<name>A0A1H3WJH7_9GAMM</name>
<evidence type="ECO:0000256" key="7">
    <source>
        <dbReference type="ARBA" id="ARBA00038093"/>
    </source>
</evidence>
<evidence type="ECO:0000259" key="8">
    <source>
        <dbReference type="Pfam" id="PF01850"/>
    </source>
</evidence>